<dbReference type="InterPro" id="IPR025420">
    <property type="entry name" value="DUF4143"/>
</dbReference>
<dbReference type="EMBL" id="UOFX01000037">
    <property type="protein sequence ID" value="VAX08499.1"/>
    <property type="molecule type" value="Genomic_DNA"/>
</dbReference>
<feature type="domain" description="AAA" evidence="1">
    <location>
        <begin position="20"/>
        <end position="136"/>
    </location>
</feature>
<reference evidence="3" key="1">
    <citation type="submission" date="2018-06" db="EMBL/GenBank/DDBJ databases">
        <authorList>
            <person name="Zhirakovskaya E."/>
        </authorList>
    </citation>
    <scope>NUCLEOTIDE SEQUENCE</scope>
</reference>
<dbReference type="AlphaFoldDB" id="A0A3B1ARC0"/>
<feature type="domain" description="DUF4143" evidence="2">
    <location>
        <begin position="207"/>
        <end position="269"/>
    </location>
</feature>
<gene>
    <name evidence="3" type="ORF">MNBD_GAMMA26-708</name>
</gene>
<dbReference type="Pfam" id="PF13635">
    <property type="entry name" value="DUF4143"/>
    <property type="match status" value="1"/>
</dbReference>
<proteinExistence type="predicted"/>
<feature type="non-terminal residue" evidence="3">
    <location>
        <position position="270"/>
    </location>
</feature>
<organism evidence="3">
    <name type="scientific">hydrothermal vent metagenome</name>
    <dbReference type="NCBI Taxonomy" id="652676"/>
    <lineage>
        <taxon>unclassified sequences</taxon>
        <taxon>metagenomes</taxon>
        <taxon>ecological metagenomes</taxon>
    </lineage>
</organism>
<dbReference type="SUPFAM" id="SSF52540">
    <property type="entry name" value="P-loop containing nucleoside triphosphate hydrolases"/>
    <property type="match status" value="1"/>
</dbReference>
<evidence type="ECO:0000259" key="1">
    <source>
        <dbReference type="Pfam" id="PF13173"/>
    </source>
</evidence>
<dbReference type="InterPro" id="IPR027417">
    <property type="entry name" value="P-loop_NTPase"/>
</dbReference>
<name>A0A3B1ARC0_9ZZZZ</name>
<protein>
    <submittedName>
        <fullName evidence="3">Uncharacterized protein</fullName>
    </submittedName>
</protein>
<accession>A0A3B1ARC0</accession>
<dbReference type="Pfam" id="PF13173">
    <property type="entry name" value="AAA_14"/>
    <property type="match status" value="1"/>
</dbReference>
<dbReference type="InterPro" id="IPR041682">
    <property type="entry name" value="AAA_14"/>
</dbReference>
<evidence type="ECO:0000313" key="3">
    <source>
        <dbReference type="EMBL" id="VAX08499.1"/>
    </source>
</evidence>
<evidence type="ECO:0000259" key="2">
    <source>
        <dbReference type="Pfam" id="PF13635"/>
    </source>
</evidence>
<dbReference type="PANTHER" id="PTHR43566">
    <property type="entry name" value="CONSERVED PROTEIN"/>
    <property type="match status" value="1"/>
</dbReference>
<sequence>MDGIKRNIESKLNRLLSYFPAVVILGARQCGKSTVAQMLRPDWSYFDLENPNQYQRIADDPVLFFRENPQHLIIDEAQHMPTIFDILRGVIDQKRNLKNRFILTGSASFELMKNISESLAGRVGIIELSSFKLNEFHEQPLPDFYQIFQHKLSADSCGALISLTPQNGIAELKQALLTGGYPEPILANDTDFHQEWMANYFNTYINRDMRTLFPRIDLIKYRRLLAMLSHLSGTIINKSEIARSIETSEKTVRDYMEIITGTYFWRQLEA</sequence>
<dbReference type="PANTHER" id="PTHR43566:SF2">
    <property type="entry name" value="DUF4143 DOMAIN-CONTAINING PROTEIN"/>
    <property type="match status" value="1"/>
</dbReference>